<evidence type="ECO:0000256" key="1">
    <source>
        <dbReference type="ARBA" id="ARBA00004222"/>
    </source>
</evidence>
<dbReference type="GO" id="GO:0048193">
    <property type="term" value="P:Golgi vesicle transport"/>
    <property type="evidence" value="ECO:0007669"/>
    <property type="project" value="InterPro"/>
</dbReference>
<dbReference type="InterPro" id="IPR007194">
    <property type="entry name" value="TRAPP_component"/>
</dbReference>
<dbReference type="AlphaFoldDB" id="A0A0G4N529"/>
<keyword evidence="5" id="KW-0256">Endoplasmic reticulum</keyword>
<dbReference type="GO" id="GO:0016236">
    <property type="term" value="P:macroautophagy"/>
    <property type="evidence" value="ECO:0007669"/>
    <property type="project" value="UniProtKB-ARBA"/>
</dbReference>
<dbReference type="InterPro" id="IPR024096">
    <property type="entry name" value="NO_sig/Golgi_transp_ligand-bd"/>
</dbReference>
<gene>
    <name evidence="8" type="ORF">BN1708_008504</name>
</gene>
<evidence type="ECO:0000256" key="6">
    <source>
        <dbReference type="ARBA" id="ARBA00022892"/>
    </source>
</evidence>
<dbReference type="EMBL" id="CVQH01026972">
    <property type="protein sequence ID" value="CRK41572.1"/>
    <property type="molecule type" value="Genomic_DNA"/>
</dbReference>
<keyword evidence="4" id="KW-0813">Transport</keyword>
<evidence type="ECO:0000256" key="4">
    <source>
        <dbReference type="ARBA" id="ARBA00022448"/>
    </source>
</evidence>
<name>A0A0G4N529_VERLO</name>
<comment type="similarity">
    <text evidence="3">Belongs to the TRAPP small subunits family. BET3 subfamily.</text>
</comment>
<dbReference type="Pfam" id="PF04051">
    <property type="entry name" value="TRAPP"/>
    <property type="match status" value="2"/>
</dbReference>
<comment type="subcellular location">
    <subcellularLocation>
        <location evidence="2">Endoplasmic reticulum</location>
    </subcellularLocation>
    <subcellularLocation>
        <location evidence="1">Golgi apparatus</location>
        <location evidence="1">cis-Golgi network</location>
    </subcellularLocation>
</comment>
<evidence type="ECO:0000313" key="9">
    <source>
        <dbReference type="Proteomes" id="UP000044602"/>
    </source>
</evidence>
<evidence type="ECO:0000313" key="8">
    <source>
        <dbReference type="EMBL" id="CRK41572.1"/>
    </source>
</evidence>
<keyword evidence="9" id="KW-1185">Reference proteome</keyword>
<dbReference type="GO" id="GO:0005794">
    <property type="term" value="C:Golgi apparatus"/>
    <property type="evidence" value="ECO:0007669"/>
    <property type="project" value="UniProtKB-SubCell"/>
</dbReference>
<reference evidence="9" key="1">
    <citation type="submission" date="2015-05" db="EMBL/GenBank/DDBJ databases">
        <authorList>
            <person name="Fogelqvist Johan"/>
        </authorList>
    </citation>
    <scope>NUCLEOTIDE SEQUENCE [LARGE SCALE GENOMIC DNA]</scope>
</reference>
<accession>A0A0G4N529</accession>
<dbReference type="PANTHER" id="PTHR13048">
    <property type="entry name" value="TRAFFICKING PROTEIN PARTICLE COMPLEX SUBUNIT 3"/>
    <property type="match status" value="1"/>
</dbReference>
<evidence type="ECO:0008006" key="10">
    <source>
        <dbReference type="Google" id="ProtNLM"/>
    </source>
</evidence>
<dbReference type="InterPro" id="IPR016721">
    <property type="entry name" value="Bet3"/>
</dbReference>
<dbReference type="GO" id="GO:0005783">
    <property type="term" value="C:endoplasmic reticulum"/>
    <property type="evidence" value="ECO:0007669"/>
    <property type="project" value="UniProtKB-SubCell"/>
</dbReference>
<dbReference type="STRING" id="100787.A0A0G4N529"/>
<evidence type="ECO:0000256" key="3">
    <source>
        <dbReference type="ARBA" id="ARBA00006218"/>
    </source>
</evidence>
<proteinExistence type="inferred from homology"/>
<dbReference type="Proteomes" id="UP000044602">
    <property type="component" value="Unassembled WGS sequence"/>
</dbReference>
<keyword evidence="7" id="KW-0333">Golgi apparatus</keyword>
<keyword evidence="6" id="KW-0931">ER-Golgi transport</keyword>
<evidence type="ECO:0000256" key="2">
    <source>
        <dbReference type="ARBA" id="ARBA00004240"/>
    </source>
</evidence>
<dbReference type="GO" id="GO:0030008">
    <property type="term" value="C:TRAPP complex"/>
    <property type="evidence" value="ECO:0007669"/>
    <property type="project" value="InterPro"/>
</dbReference>
<protein>
    <recommendedName>
        <fullName evidence="10">Trafficking protein particle complex subunit BET3</fullName>
    </recommendedName>
</protein>
<dbReference type="CDD" id="cd14942">
    <property type="entry name" value="TRAPPC3_bet3"/>
    <property type="match status" value="2"/>
</dbReference>
<evidence type="ECO:0000256" key="5">
    <source>
        <dbReference type="ARBA" id="ARBA00022824"/>
    </source>
</evidence>
<dbReference type="SUPFAM" id="SSF111126">
    <property type="entry name" value="Ligand-binding domain in the NO signalling and Golgi transport"/>
    <property type="match status" value="2"/>
</dbReference>
<dbReference type="Gene3D" id="3.30.1380.20">
    <property type="entry name" value="Trafficking protein particle complex subunit 3"/>
    <property type="match status" value="2"/>
</dbReference>
<organism evidence="8 9">
    <name type="scientific">Verticillium longisporum</name>
    <name type="common">Verticillium dahliae var. longisporum</name>
    <dbReference type="NCBI Taxonomy" id="100787"/>
    <lineage>
        <taxon>Eukaryota</taxon>
        <taxon>Fungi</taxon>
        <taxon>Dikarya</taxon>
        <taxon>Ascomycota</taxon>
        <taxon>Pezizomycotina</taxon>
        <taxon>Sordariomycetes</taxon>
        <taxon>Hypocreomycetidae</taxon>
        <taxon>Glomerellales</taxon>
        <taxon>Plectosphaerellaceae</taxon>
        <taxon>Verticillium</taxon>
    </lineage>
</organism>
<sequence>MSANKATRLGEEIWKTRVDKVNAELVTLTYGTIVAQLCKDFDSDYVEVNKQLDKMGYNIGLRLIEDYLAKSNTMKRCSNFRETADAIARVGFKIFLNITPQVTNWTTDNKQFSLVFDENPLADFVELPDDARAQDELWYSNLFCGVLRGALEMVQIQVEAHFISDVLRVAQLCKDFDSDYVEVNKQLDKMGYNIGLRLIEDYLAKSNTMKRCSNFRETADVIARVGFKIFLNITPQVTNWTTDNKQFSLVFDENPLADFVELPDDARAQDELWYSNLFCGVLRGALEMVQIQVEAHFISDVLRGNDTTEMRVSLIRYIDDELPPEDD</sequence>
<evidence type="ECO:0000256" key="7">
    <source>
        <dbReference type="ARBA" id="ARBA00023034"/>
    </source>
</evidence>
<dbReference type="FunFam" id="3.30.1380.20:FF:000001">
    <property type="entry name" value="Trafficking protein particle complex subunit BET3"/>
    <property type="match status" value="2"/>
</dbReference>